<feature type="transmembrane region" description="Helical" evidence="1">
    <location>
        <begin position="88"/>
        <end position="113"/>
    </location>
</feature>
<dbReference type="InParanoid" id="A0A667Y3H8"/>
<dbReference type="GeneTree" id="ENSGT00940000177093"/>
<keyword evidence="3" id="KW-1185">Reference proteome</keyword>
<proteinExistence type="predicted"/>
<dbReference type="GeneID" id="115373944"/>
<keyword evidence="1" id="KW-0472">Membrane</keyword>
<evidence type="ECO:0000256" key="1">
    <source>
        <dbReference type="SAM" id="Phobius"/>
    </source>
</evidence>
<accession>A0A667Y3H8</accession>
<reference evidence="2" key="1">
    <citation type="submission" date="2019-06" db="EMBL/GenBank/DDBJ databases">
        <authorList>
            <consortium name="Wellcome Sanger Institute Data Sharing"/>
        </authorList>
    </citation>
    <scope>NUCLEOTIDE SEQUENCE [LARGE SCALE GENOMIC DNA]</scope>
</reference>
<dbReference type="RefSeq" id="XP_029928453.1">
    <property type="nucleotide sequence ID" value="XM_030072593.1"/>
</dbReference>
<gene>
    <name evidence="2" type="primary">LOC115373944</name>
</gene>
<dbReference type="OrthoDB" id="8444138at2759"/>
<keyword evidence="1" id="KW-0812">Transmembrane</keyword>
<evidence type="ECO:0000313" key="2">
    <source>
        <dbReference type="Ensembl" id="ENSMMDP00005024500.1"/>
    </source>
</evidence>
<dbReference type="Ensembl" id="ENSMMDT00005025024.1">
    <property type="protein sequence ID" value="ENSMMDP00005024500.1"/>
    <property type="gene ID" value="ENSMMDG00005011788.1"/>
</dbReference>
<feature type="transmembrane region" description="Helical" evidence="1">
    <location>
        <begin position="55"/>
        <end position="76"/>
    </location>
</feature>
<organism evidence="2 3">
    <name type="scientific">Myripristis murdjan</name>
    <name type="common">pinecone soldierfish</name>
    <dbReference type="NCBI Taxonomy" id="586833"/>
    <lineage>
        <taxon>Eukaryota</taxon>
        <taxon>Metazoa</taxon>
        <taxon>Chordata</taxon>
        <taxon>Craniata</taxon>
        <taxon>Vertebrata</taxon>
        <taxon>Euteleostomi</taxon>
        <taxon>Actinopterygii</taxon>
        <taxon>Neopterygii</taxon>
        <taxon>Teleostei</taxon>
        <taxon>Neoteleostei</taxon>
        <taxon>Acanthomorphata</taxon>
        <taxon>Holocentriformes</taxon>
        <taxon>Holocentridae</taxon>
        <taxon>Myripristis</taxon>
    </lineage>
</organism>
<name>A0A667Y3H8_9TELE</name>
<feature type="transmembrane region" description="Helical" evidence="1">
    <location>
        <begin position="28"/>
        <end position="48"/>
    </location>
</feature>
<protein>
    <submittedName>
        <fullName evidence="2">Transmembrane protein 100-like</fullName>
    </submittedName>
</protein>
<evidence type="ECO:0000313" key="3">
    <source>
        <dbReference type="Proteomes" id="UP000472263"/>
    </source>
</evidence>
<reference evidence="2" key="3">
    <citation type="submission" date="2025-09" db="UniProtKB">
        <authorList>
            <consortium name="Ensembl"/>
        </authorList>
    </citation>
    <scope>IDENTIFICATION</scope>
</reference>
<reference evidence="2" key="2">
    <citation type="submission" date="2025-08" db="UniProtKB">
        <authorList>
            <consortium name="Ensembl"/>
        </authorList>
    </citation>
    <scope>IDENTIFICATION</scope>
</reference>
<dbReference type="Proteomes" id="UP000472263">
    <property type="component" value="Chromosome 16"/>
</dbReference>
<keyword evidence="1" id="KW-1133">Transmembrane helix</keyword>
<dbReference type="AlphaFoldDB" id="A0A667Y3H8"/>
<sequence>MTSKMETLDPSALPSSTSAVTYNPKTEIVTLPGGVVSVAGITVMTGGAELSCGSCMMAFGIWGTLVGLSLVAVGLWDQSNRSEGRTSQLLGLGWVILAISLGVVGSVAGFYLLTKRRRETTRRGREDGKEVLVEESVRVIKTVTV</sequence>